<dbReference type="HOGENOM" id="CLU_052945_0_0_6"/>
<name>A0A0H2XAQ4_XANC8</name>
<evidence type="ECO:0000259" key="4">
    <source>
        <dbReference type="PROSITE" id="PS51898"/>
    </source>
</evidence>
<accession>A0A0H2XAQ4</accession>
<evidence type="ECO:0000256" key="2">
    <source>
        <dbReference type="ARBA" id="ARBA00023125"/>
    </source>
</evidence>
<dbReference type="InterPro" id="IPR002104">
    <property type="entry name" value="Integrase_catalytic"/>
</dbReference>
<proteinExistence type="predicted"/>
<dbReference type="AlphaFoldDB" id="A0A0H2XAQ4"/>
<dbReference type="Proteomes" id="UP000000420">
    <property type="component" value="Chromosome"/>
</dbReference>
<dbReference type="PANTHER" id="PTHR30349:SF88">
    <property type="entry name" value="BLL1584 PROTEIN"/>
    <property type="match status" value="1"/>
</dbReference>
<dbReference type="GO" id="GO:0003677">
    <property type="term" value="F:DNA binding"/>
    <property type="evidence" value="ECO:0007669"/>
    <property type="project" value="UniProtKB-KW"/>
</dbReference>
<protein>
    <submittedName>
        <fullName evidence="5">Phage-related integrase</fullName>
    </submittedName>
</protein>
<evidence type="ECO:0000256" key="1">
    <source>
        <dbReference type="ARBA" id="ARBA00022908"/>
    </source>
</evidence>
<dbReference type="PANTHER" id="PTHR30349">
    <property type="entry name" value="PHAGE INTEGRASE-RELATED"/>
    <property type="match status" value="1"/>
</dbReference>
<keyword evidence="2" id="KW-0238">DNA-binding</keyword>
<dbReference type="InterPro" id="IPR013762">
    <property type="entry name" value="Integrase-like_cat_sf"/>
</dbReference>
<evidence type="ECO:0000313" key="5">
    <source>
        <dbReference type="EMBL" id="AAY49827.1"/>
    </source>
</evidence>
<evidence type="ECO:0000313" key="6">
    <source>
        <dbReference type="Proteomes" id="UP000000420"/>
    </source>
</evidence>
<dbReference type="InterPro" id="IPR050090">
    <property type="entry name" value="Tyrosine_recombinase_XerCD"/>
</dbReference>
<dbReference type="GO" id="GO:0015074">
    <property type="term" value="P:DNA integration"/>
    <property type="evidence" value="ECO:0007669"/>
    <property type="project" value="UniProtKB-KW"/>
</dbReference>
<sequence>MGVFQGRLNSVRYRPSLYFKPLILKKYYSLPSTGVRHGVSVPYPYGPGERLKLMARYDIDKATVRARLDPRREPYWGAPVERGLYVGFRRLAQGGSWVARYHKEDRTHAYKSLGPVTAENDHENAKREARIWRKTIDAGVQADRLLTVADVCRDYTAAIEAEGRTRAAIDARKRFDRIVYVDPIGKLRADKLTQRHLEAWMTRMEAGEMTGRKKALPSRATFNRNLTALKAALNRSVARREIPQERVIEWQSIKPHKGASGRRDTYLDKAQRRALLDAMGTDLRALAECVALTGCRPGDPVAMRRKDWDSKNGLATFATKTGARTVPVSPAARALFDRLATDKQGDAWMFTNEGEHWTPQAWAPKVKAAAAAAGLPTGVVLYVLRHAWITDAIIGGLDAVTVARLTGTSLEMISQHYGHLAQHAAREMLGKIDFL</sequence>
<dbReference type="InterPro" id="IPR010998">
    <property type="entry name" value="Integrase_recombinase_N"/>
</dbReference>
<keyword evidence="1" id="KW-0229">DNA integration</keyword>
<dbReference type="InterPro" id="IPR011010">
    <property type="entry name" value="DNA_brk_join_enz"/>
</dbReference>
<organism evidence="5 6">
    <name type="scientific">Xanthomonas campestris pv. campestris (strain 8004)</name>
    <dbReference type="NCBI Taxonomy" id="314565"/>
    <lineage>
        <taxon>Bacteria</taxon>
        <taxon>Pseudomonadati</taxon>
        <taxon>Pseudomonadota</taxon>
        <taxon>Gammaproteobacteria</taxon>
        <taxon>Lysobacterales</taxon>
        <taxon>Lysobacteraceae</taxon>
        <taxon>Xanthomonas</taxon>
    </lineage>
</organism>
<dbReference type="Pfam" id="PF00589">
    <property type="entry name" value="Phage_integrase"/>
    <property type="match status" value="1"/>
</dbReference>
<dbReference type="Gene3D" id="1.10.150.130">
    <property type="match status" value="1"/>
</dbReference>
<feature type="domain" description="Tyr recombinase" evidence="4">
    <location>
        <begin position="262"/>
        <end position="430"/>
    </location>
</feature>
<dbReference type="KEGG" id="xcb:XC_2778"/>
<reference evidence="5 6" key="1">
    <citation type="journal article" date="2005" name="Genome Res.">
        <title>Comparative and functional genomic analyses of the pathogenicity of phytopathogen Xanthomonas campestris pv. campestris.</title>
        <authorList>
            <person name="Qian W."/>
            <person name="Jia Y."/>
            <person name="Ren S.X."/>
            <person name="He Y.Q."/>
            <person name="Feng J.X."/>
            <person name="Lu L.F."/>
            <person name="Sun Q."/>
            <person name="Ying G."/>
            <person name="Tang D.J."/>
            <person name="Tang H."/>
            <person name="Wu W."/>
            <person name="Hao P."/>
            <person name="Wang L."/>
            <person name="Jiang B.L."/>
            <person name="Zeng S."/>
            <person name="Gu W.Y."/>
            <person name="Lu G."/>
            <person name="Rong L."/>
            <person name="Tian Y."/>
            <person name="Yao Z."/>
            <person name="Fu G."/>
            <person name="Chen B."/>
            <person name="Fang R."/>
            <person name="Qiang B."/>
            <person name="Chen Z."/>
            <person name="Zhao G.P."/>
            <person name="Tang J.L."/>
            <person name="He C."/>
        </authorList>
    </citation>
    <scope>NUCLEOTIDE SEQUENCE [LARGE SCALE GENOMIC DNA]</scope>
    <source>
        <strain evidence="5 6">8004</strain>
    </source>
</reference>
<dbReference type="GO" id="GO:0006310">
    <property type="term" value="P:DNA recombination"/>
    <property type="evidence" value="ECO:0007669"/>
    <property type="project" value="UniProtKB-KW"/>
</dbReference>
<dbReference type="PROSITE" id="PS51898">
    <property type="entry name" value="TYR_RECOMBINASE"/>
    <property type="match status" value="1"/>
</dbReference>
<evidence type="ECO:0000256" key="3">
    <source>
        <dbReference type="ARBA" id="ARBA00023172"/>
    </source>
</evidence>
<dbReference type="SUPFAM" id="SSF56349">
    <property type="entry name" value="DNA breaking-rejoining enzymes"/>
    <property type="match status" value="1"/>
</dbReference>
<dbReference type="EMBL" id="CP000050">
    <property type="protein sequence ID" value="AAY49827.1"/>
    <property type="molecule type" value="Genomic_DNA"/>
</dbReference>
<gene>
    <name evidence="5" type="ordered locus">XC_2778</name>
</gene>
<dbReference type="Gene3D" id="1.10.443.10">
    <property type="entry name" value="Intergrase catalytic core"/>
    <property type="match status" value="1"/>
</dbReference>
<keyword evidence="3" id="KW-0233">DNA recombination</keyword>